<organism evidence="1 2">
    <name type="scientific">Candidatus Wirthbacteria bacterium CG2_30_54_11</name>
    <dbReference type="NCBI Taxonomy" id="1817892"/>
    <lineage>
        <taxon>Bacteria</taxon>
        <taxon>Candidatus Wirthbacteria</taxon>
    </lineage>
</organism>
<gene>
    <name evidence="1" type="ORF">AUK40_03790</name>
</gene>
<accession>A0A1J5J0Z3</accession>
<dbReference type="Proteomes" id="UP000183245">
    <property type="component" value="Unassembled WGS sequence"/>
</dbReference>
<evidence type="ECO:0000313" key="2">
    <source>
        <dbReference type="Proteomes" id="UP000183245"/>
    </source>
</evidence>
<proteinExistence type="predicted"/>
<evidence type="ECO:0000313" key="1">
    <source>
        <dbReference type="EMBL" id="OIP97144.1"/>
    </source>
</evidence>
<sequence>MSDSPLNNALRYFEATEANLVKAEKILTEIETAIPNGVVFGNSPEYEENCRNFAALLAMLPMINGWKPEIFIMDLNDIAQNRMDANDIGEIEAMIEIERQIAEPSKLLREYRYRFTKERRQLIRDSLIDLIDYNNPARQTPPVSVYSLLFFDRQ</sequence>
<protein>
    <submittedName>
        <fullName evidence="1">Uncharacterized protein</fullName>
    </submittedName>
</protein>
<reference evidence="1 2" key="1">
    <citation type="journal article" date="2016" name="Environ. Microbiol.">
        <title>Genomic resolution of a cold subsurface aquifer community provides metabolic insights for novel microbes adapted to high CO concentrations.</title>
        <authorList>
            <person name="Probst A.J."/>
            <person name="Castelle C.J."/>
            <person name="Singh A."/>
            <person name="Brown C.T."/>
            <person name="Anantharaman K."/>
            <person name="Sharon I."/>
            <person name="Hug L.A."/>
            <person name="Burstein D."/>
            <person name="Emerson J.B."/>
            <person name="Thomas B.C."/>
            <person name="Banfield J.F."/>
        </authorList>
    </citation>
    <scope>NUCLEOTIDE SEQUENCE [LARGE SCALE GENOMIC DNA]</scope>
    <source>
        <strain evidence="1">CG2_30_54_11</strain>
    </source>
</reference>
<dbReference type="AlphaFoldDB" id="A0A1J5J0Z3"/>
<name>A0A1J5J0Z3_9BACT</name>
<comment type="caution">
    <text evidence="1">The sequence shown here is derived from an EMBL/GenBank/DDBJ whole genome shotgun (WGS) entry which is preliminary data.</text>
</comment>
<dbReference type="EMBL" id="MNZT01000065">
    <property type="protein sequence ID" value="OIP97144.1"/>
    <property type="molecule type" value="Genomic_DNA"/>
</dbReference>